<dbReference type="Gene3D" id="2.30.180.10">
    <property type="entry name" value="FAS1 domain"/>
    <property type="match status" value="2"/>
</dbReference>
<dbReference type="InterPro" id="IPR000782">
    <property type="entry name" value="FAS1_domain"/>
</dbReference>
<feature type="domain" description="FAS1" evidence="3">
    <location>
        <begin position="285"/>
        <end position="446"/>
    </location>
</feature>
<evidence type="ECO:0000256" key="1">
    <source>
        <dbReference type="SAM" id="MobiDB-lite"/>
    </source>
</evidence>
<dbReference type="InterPro" id="IPR036378">
    <property type="entry name" value="FAS1_dom_sf"/>
</dbReference>
<keyword evidence="2" id="KW-0732">Signal</keyword>
<proteinExistence type="predicted"/>
<dbReference type="PANTHER" id="PTHR10900:SF125">
    <property type="entry name" value="FAS1 DOMAIN-CONTAINING PROTEIN YLR001C"/>
    <property type="match status" value="1"/>
</dbReference>
<evidence type="ECO:0000313" key="5">
    <source>
        <dbReference type="Proteomes" id="UP001610335"/>
    </source>
</evidence>
<dbReference type="Pfam" id="PF02469">
    <property type="entry name" value="Fasciclin"/>
    <property type="match status" value="2"/>
</dbReference>
<evidence type="ECO:0000259" key="3">
    <source>
        <dbReference type="PROSITE" id="PS50213"/>
    </source>
</evidence>
<feature type="chain" id="PRO_5045716181" evidence="2">
    <location>
        <begin position="19"/>
        <end position="509"/>
    </location>
</feature>
<evidence type="ECO:0000256" key="2">
    <source>
        <dbReference type="SAM" id="SignalP"/>
    </source>
</evidence>
<dbReference type="PROSITE" id="PS50213">
    <property type="entry name" value="FAS1"/>
    <property type="match status" value="2"/>
</dbReference>
<keyword evidence="5" id="KW-1185">Reference proteome</keyword>
<sequence>MKLHLITVVAVPLCSALAIQEVLGDLKNIESELFKGRVQNPLDDALELSPTFTPAEVIDTNNLKYTYPNTNDINAWTKNLFDQPFDEITNVPSDTIKLDLKSATNSLHPRTSDKTIYQLISESRYTTILAKIIDEDSELVDYLNSTDHNFTFFAPTDYAFRKIPCHRHHDDDDDDDKGDDGDDGDHRIPKEVVRALLRYHSSPDVLSAVQLFHSHTIPSALEDPLLGTPKSLEDDNNEEGFPQRLTVRAGFKGLTLNFYSHLVAANIGASNGLIHGIDSILLPPPPTLLLLDILPTKFSTFNLALYKTSLTHHLNTTTLTTSKGFTLFIPSNSAFAHLGLRINAFLFSPPGRRYLRALLKYHIVPNTTLYSDVLYTSNGEIKPFGIRGEGGFTHLDLPTLLTGREIAVDVAHLGPYVSFKVNGYQRVAFADALAKDGNIHVLDHVLIPPRRLQGAGGPPGGGSKEEEVELEDLMERLMPWVEENDDHDDEENGSAAAVEDEIAARAAEL</sequence>
<dbReference type="SUPFAM" id="SSF82153">
    <property type="entry name" value="FAS1 domain"/>
    <property type="match status" value="2"/>
</dbReference>
<accession>A0ABR4I6N5</accession>
<reference evidence="4 5" key="1">
    <citation type="submission" date="2024-07" db="EMBL/GenBank/DDBJ databases">
        <title>Section-level genome sequencing and comparative genomics of Aspergillus sections Usti and Cavernicolus.</title>
        <authorList>
            <consortium name="Lawrence Berkeley National Laboratory"/>
            <person name="Nybo J.L."/>
            <person name="Vesth T.C."/>
            <person name="Theobald S."/>
            <person name="Frisvad J.C."/>
            <person name="Larsen T.O."/>
            <person name="Kjaerboelling I."/>
            <person name="Rothschild-Mancinelli K."/>
            <person name="Lyhne E.K."/>
            <person name="Kogle M.E."/>
            <person name="Barry K."/>
            <person name="Clum A."/>
            <person name="Na H."/>
            <person name="Ledsgaard L."/>
            <person name="Lin J."/>
            <person name="Lipzen A."/>
            <person name="Kuo A."/>
            <person name="Riley R."/>
            <person name="Mondo S."/>
            <person name="LaButti K."/>
            <person name="Haridas S."/>
            <person name="Pangalinan J."/>
            <person name="Salamov A.A."/>
            <person name="Simmons B.A."/>
            <person name="Magnuson J.K."/>
            <person name="Chen J."/>
            <person name="Drula E."/>
            <person name="Henrissat B."/>
            <person name="Wiebenga A."/>
            <person name="Lubbers R.J."/>
            <person name="Gomes A.C."/>
            <person name="Makela M.R."/>
            <person name="Stajich J."/>
            <person name="Grigoriev I.V."/>
            <person name="Mortensen U.H."/>
            <person name="De vries R.P."/>
            <person name="Baker S.E."/>
            <person name="Andersen M.R."/>
        </authorList>
    </citation>
    <scope>NUCLEOTIDE SEQUENCE [LARGE SCALE GENOMIC DNA]</scope>
    <source>
        <strain evidence="4 5">CBS 600.67</strain>
    </source>
</reference>
<dbReference type="EMBL" id="JBFXLS010000053">
    <property type="protein sequence ID" value="KAL2823416.1"/>
    <property type="molecule type" value="Genomic_DNA"/>
</dbReference>
<protein>
    <submittedName>
        <fullName evidence="4">Fasciclin domain-containing protein</fullName>
    </submittedName>
</protein>
<feature type="signal peptide" evidence="2">
    <location>
        <begin position="1"/>
        <end position="18"/>
    </location>
</feature>
<gene>
    <name evidence="4" type="ORF">BDW59DRAFT_98813</name>
</gene>
<evidence type="ECO:0000313" key="4">
    <source>
        <dbReference type="EMBL" id="KAL2823416.1"/>
    </source>
</evidence>
<feature type="compositionally biased region" description="Acidic residues" evidence="1">
    <location>
        <begin position="482"/>
        <end position="492"/>
    </location>
</feature>
<organism evidence="4 5">
    <name type="scientific">Aspergillus cavernicola</name>
    <dbReference type="NCBI Taxonomy" id="176166"/>
    <lineage>
        <taxon>Eukaryota</taxon>
        <taxon>Fungi</taxon>
        <taxon>Dikarya</taxon>
        <taxon>Ascomycota</taxon>
        <taxon>Pezizomycotina</taxon>
        <taxon>Eurotiomycetes</taxon>
        <taxon>Eurotiomycetidae</taxon>
        <taxon>Eurotiales</taxon>
        <taxon>Aspergillaceae</taxon>
        <taxon>Aspergillus</taxon>
        <taxon>Aspergillus subgen. Nidulantes</taxon>
    </lineage>
</organism>
<dbReference type="PANTHER" id="PTHR10900">
    <property type="entry name" value="PERIOSTIN-RELATED"/>
    <property type="match status" value="1"/>
</dbReference>
<feature type="compositionally biased region" description="Acidic residues" evidence="1">
    <location>
        <begin position="171"/>
        <end position="183"/>
    </location>
</feature>
<dbReference type="SMART" id="SM00554">
    <property type="entry name" value="FAS1"/>
    <property type="match status" value="2"/>
</dbReference>
<feature type="domain" description="FAS1" evidence="3">
    <location>
        <begin position="113"/>
        <end position="281"/>
    </location>
</feature>
<dbReference type="InterPro" id="IPR050904">
    <property type="entry name" value="Adhesion/Biosynth-related"/>
</dbReference>
<feature type="region of interest" description="Disordered" evidence="1">
    <location>
        <begin position="168"/>
        <end position="187"/>
    </location>
</feature>
<feature type="region of interest" description="Disordered" evidence="1">
    <location>
        <begin position="482"/>
        <end position="509"/>
    </location>
</feature>
<name>A0ABR4I6N5_9EURO</name>
<comment type="caution">
    <text evidence="4">The sequence shown here is derived from an EMBL/GenBank/DDBJ whole genome shotgun (WGS) entry which is preliminary data.</text>
</comment>
<dbReference type="Proteomes" id="UP001610335">
    <property type="component" value="Unassembled WGS sequence"/>
</dbReference>